<sequence>MAFNKLVLIPFLAIGLYFLKKYMNGGICTSDARLDGKTIIVTGANAGIGKETVRDLARRGGHVIMGCRSQYRCNAAANEIRQENSKADLVLMTLDLSSFKSIREFVTEFKQKEKNLHILINNAGVMWTPYQKTEDGFEMQFGVNHLGHFMLTTLLLDVIKASKPSRIINVSSLAHNGGTMDFDTISDPGEENYSKNSAYGSSKLANILYTRELAKRLKGTGVSVATLHPGVVDSELMRYVSYADHPIIRAIFWPVRSIFMKTTVQGSQTTLCCALNDDIPKLSGKYFSDCAVKEPSAAAQNDEDAKKLWDLSMKWTGLEKEAKI</sequence>
<organism evidence="2 3">
    <name type="scientific">Owenia fusiformis</name>
    <name type="common">Polychaete worm</name>
    <dbReference type="NCBI Taxonomy" id="6347"/>
    <lineage>
        <taxon>Eukaryota</taxon>
        <taxon>Metazoa</taxon>
        <taxon>Spiralia</taxon>
        <taxon>Lophotrochozoa</taxon>
        <taxon>Annelida</taxon>
        <taxon>Polychaeta</taxon>
        <taxon>Sedentaria</taxon>
        <taxon>Canalipalpata</taxon>
        <taxon>Sabellida</taxon>
        <taxon>Oweniida</taxon>
        <taxon>Oweniidae</taxon>
        <taxon>Owenia</taxon>
    </lineage>
</organism>
<dbReference type="PRINTS" id="PR00081">
    <property type="entry name" value="GDHRDH"/>
</dbReference>
<comment type="caution">
    <text evidence="2">The sequence shown here is derived from an EMBL/GenBank/DDBJ whole genome shotgun (WGS) entry which is preliminary data.</text>
</comment>
<keyword evidence="3" id="KW-1185">Reference proteome</keyword>
<dbReference type="AlphaFoldDB" id="A0A8J1XXU5"/>
<dbReference type="EMBL" id="CAIIXF020000008">
    <property type="protein sequence ID" value="CAH1791844.1"/>
    <property type="molecule type" value="Genomic_DNA"/>
</dbReference>
<dbReference type="OrthoDB" id="191139at2759"/>
<dbReference type="Gene3D" id="3.40.50.720">
    <property type="entry name" value="NAD(P)-binding Rossmann-like Domain"/>
    <property type="match status" value="1"/>
</dbReference>
<evidence type="ECO:0000313" key="2">
    <source>
        <dbReference type="EMBL" id="CAH1791844.1"/>
    </source>
</evidence>
<dbReference type="Pfam" id="PF00106">
    <property type="entry name" value="adh_short"/>
    <property type="match status" value="1"/>
</dbReference>
<dbReference type="PANTHER" id="PTHR43157:SF31">
    <property type="entry name" value="PHOSPHATIDYLINOSITOL-GLYCAN BIOSYNTHESIS CLASS F PROTEIN"/>
    <property type="match status" value="1"/>
</dbReference>
<name>A0A8J1XXU5_OWEFU</name>
<dbReference type="PRINTS" id="PR00080">
    <property type="entry name" value="SDRFAMILY"/>
</dbReference>
<dbReference type="FunFam" id="3.40.50.720:FF:000353">
    <property type="entry name" value="WW domain-containing oxidoreductase"/>
    <property type="match status" value="1"/>
</dbReference>
<evidence type="ECO:0000256" key="1">
    <source>
        <dbReference type="RuleBase" id="RU000363"/>
    </source>
</evidence>
<gene>
    <name evidence="2" type="ORF">OFUS_LOCUS16887</name>
</gene>
<dbReference type="InterPro" id="IPR036291">
    <property type="entry name" value="NAD(P)-bd_dom_sf"/>
</dbReference>
<dbReference type="SUPFAM" id="SSF51735">
    <property type="entry name" value="NAD(P)-binding Rossmann-fold domains"/>
    <property type="match status" value="1"/>
</dbReference>
<proteinExistence type="inferred from homology"/>
<dbReference type="Proteomes" id="UP000749559">
    <property type="component" value="Unassembled WGS sequence"/>
</dbReference>
<evidence type="ECO:0000313" key="3">
    <source>
        <dbReference type="Proteomes" id="UP000749559"/>
    </source>
</evidence>
<dbReference type="InterPro" id="IPR002347">
    <property type="entry name" value="SDR_fam"/>
</dbReference>
<dbReference type="PANTHER" id="PTHR43157">
    <property type="entry name" value="PHOSPHATIDYLINOSITOL-GLYCAN BIOSYNTHESIS CLASS F PROTEIN-RELATED"/>
    <property type="match status" value="1"/>
</dbReference>
<protein>
    <submittedName>
        <fullName evidence="2">Uncharacterized protein</fullName>
    </submittedName>
</protein>
<comment type="similarity">
    <text evidence="1">Belongs to the short-chain dehydrogenases/reductases (SDR) family.</text>
</comment>
<accession>A0A8J1XXU5</accession>
<reference evidence="2" key="1">
    <citation type="submission" date="2022-03" db="EMBL/GenBank/DDBJ databases">
        <authorList>
            <person name="Martin C."/>
        </authorList>
    </citation>
    <scope>NUCLEOTIDE SEQUENCE</scope>
</reference>